<dbReference type="InterPro" id="IPR027417">
    <property type="entry name" value="P-loop_NTPase"/>
</dbReference>
<evidence type="ECO:0000313" key="9">
    <source>
        <dbReference type="EMBL" id="NYZ24909.1"/>
    </source>
</evidence>
<dbReference type="InterPro" id="IPR013611">
    <property type="entry name" value="Transp-assoc_OB_typ2"/>
</dbReference>
<dbReference type="SUPFAM" id="SSF50331">
    <property type="entry name" value="MOP-like"/>
    <property type="match status" value="1"/>
</dbReference>
<dbReference type="PANTHER" id="PTHR42781">
    <property type="entry name" value="SPERMIDINE/PUTRESCINE IMPORT ATP-BINDING PROTEIN POTA"/>
    <property type="match status" value="1"/>
</dbReference>
<evidence type="ECO:0000256" key="3">
    <source>
        <dbReference type="ARBA" id="ARBA00022519"/>
    </source>
</evidence>
<name>A0ABX2TLB0_9PROT</name>
<gene>
    <name evidence="9" type="ORF">HND93_34840</name>
</gene>
<dbReference type="Gene3D" id="2.40.50.100">
    <property type="match status" value="1"/>
</dbReference>
<dbReference type="GO" id="GO:0005524">
    <property type="term" value="F:ATP binding"/>
    <property type="evidence" value="ECO:0007669"/>
    <property type="project" value="UniProtKB-KW"/>
</dbReference>
<accession>A0ABX2TLB0</accession>
<dbReference type="EMBL" id="JABFDB010000047">
    <property type="protein sequence ID" value="NYZ24909.1"/>
    <property type="molecule type" value="Genomic_DNA"/>
</dbReference>
<keyword evidence="4" id="KW-0547">Nucleotide-binding</keyword>
<dbReference type="PROSITE" id="PS50893">
    <property type="entry name" value="ABC_TRANSPORTER_2"/>
    <property type="match status" value="1"/>
</dbReference>
<keyword evidence="10" id="KW-1185">Reference proteome</keyword>
<feature type="domain" description="ABC transporter" evidence="8">
    <location>
        <begin position="7"/>
        <end position="234"/>
    </location>
</feature>
<dbReference type="PROSITE" id="PS00211">
    <property type="entry name" value="ABC_TRANSPORTER_1"/>
    <property type="match status" value="1"/>
</dbReference>
<evidence type="ECO:0000256" key="1">
    <source>
        <dbReference type="ARBA" id="ARBA00022448"/>
    </source>
</evidence>
<protein>
    <submittedName>
        <fullName evidence="9">2-aminoethylphosphonate ABC transporter ATP-binding protein</fullName>
    </submittedName>
</protein>
<evidence type="ECO:0000256" key="6">
    <source>
        <dbReference type="ARBA" id="ARBA00022967"/>
    </source>
</evidence>
<keyword evidence="1" id="KW-0813">Transport</keyword>
<dbReference type="InterPro" id="IPR050093">
    <property type="entry name" value="ABC_SmlMolc_Importer"/>
</dbReference>
<evidence type="ECO:0000256" key="5">
    <source>
        <dbReference type="ARBA" id="ARBA00022840"/>
    </source>
</evidence>
<keyword evidence="6" id="KW-1278">Translocase</keyword>
<dbReference type="Proteomes" id="UP000584642">
    <property type="component" value="Unassembled WGS sequence"/>
</dbReference>
<evidence type="ECO:0000259" key="8">
    <source>
        <dbReference type="PROSITE" id="PS50893"/>
    </source>
</evidence>
<dbReference type="Pfam" id="PF00005">
    <property type="entry name" value="ABC_tran"/>
    <property type="match status" value="1"/>
</dbReference>
<evidence type="ECO:0000313" key="10">
    <source>
        <dbReference type="Proteomes" id="UP000584642"/>
    </source>
</evidence>
<evidence type="ECO:0000256" key="7">
    <source>
        <dbReference type="ARBA" id="ARBA00023136"/>
    </source>
</evidence>
<dbReference type="PANTHER" id="PTHR42781:SF5">
    <property type="entry name" value="PUTRESCINE TRANSPORT ATP-BINDING PROTEIN POTG"/>
    <property type="match status" value="1"/>
</dbReference>
<dbReference type="RefSeq" id="WP_180286682.1">
    <property type="nucleotide sequence ID" value="NZ_JABFDB010000047.1"/>
</dbReference>
<organism evidence="9 10">
    <name type="scientific">Azospirillum oleiclasticum</name>
    <dbReference type="NCBI Taxonomy" id="2735135"/>
    <lineage>
        <taxon>Bacteria</taxon>
        <taxon>Pseudomonadati</taxon>
        <taxon>Pseudomonadota</taxon>
        <taxon>Alphaproteobacteria</taxon>
        <taxon>Rhodospirillales</taxon>
        <taxon>Azospirillaceae</taxon>
        <taxon>Azospirillum</taxon>
    </lineage>
</organism>
<dbReference type="InterPro" id="IPR017666">
    <property type="entry name" value="AminoethylPonate_ABC_PhnT2"/>
</dbReference>
<evidence type="ECO:0000256" key="2">
    <source>
        <dbReference type="ARBA" id="ARBA00022475"/>
    </source>
</evidence>
<keyword evidence="3" id="KW-0997">Cell inner membrane</keyword>
<dbReference type="InterPro" id="IPR003439">
    <property type="entry name" value="ABC_transporter-like_ATP-bd"/>
</dbReference>
<dbReference type="SUPFAM" id="SSF52540">
    <property type="entry name" value="P-loop containing nucleoside triphosphate hydrolases"/>
    <property type="match status" value="1"/>
</dbReference>
<keyword evidence="5 9" id="KW-0067">ATP-binding</keyword>
<evidence type="ECO:0000256" key="4">
    <source>
        <dbReference type="ARBA" id="ARBA00022741"/>
    </source>
</evidence>
<proteinExistence type="predicted"/>
<reference evidence="9 10" key="1">
    <citation type="submission" date="2020-05" db="EMBL/GenBank/DDBJ databases">
        <title>Azospirillum oleiclasticum sp. nov, a nitrogen-fixing and heavy crude oil-emulsifying bacterium isolated from the crude oil of Yumen Oilfield.</title>
        <authorList>
            <person name="Wu D."/>
            <person name="Cai M."/>
            <person name="Zhang X."/>
        </authorList>
    </citation>
    <scope>NUCLEOTIDE SEQUENCE [LARGE SCALE GENOMIC DNA]</scope>
    <source>
        <strain evidence="9 10">ROY-1-1-2</strain>
    </source>
</reference>
<dbReference type="SMART" id="SM00382">
    <property type="entry name" value="AAA"/>
    <property type="match status" value="1"/>
</dbReference>
<dbReference type="NCBIfam" id="TIGR03265">
    <property type="entry name" value="PhnT2"/>
    <property type="match status" value="1"/>
</dbReference>
<dbReference type="InterPro" id="IPR008995">
    <property type="entry name" value="Mo/tungstate-bd_C_term_dom"/>
</dbReference>
<dbReference type="Gene3D" id="3.40.50.300">
    <property type="entry name" value="P-loop containing nucleotide triphosphate hydrolases"/>
    <property type="match status" value="1"/>
</dbReference>
<dbReference type="InterPro" id="IPR003593">
    <property type="entry name" value="AAA+_ATPase"/>
</dbReference>
<dbReference type="InterPro" id="IPR017871">
    <property type="entry name" value="ABC_transporter-like_CS"/>
</dbReference>
<keyword evidence="7" id="KW-0472">Membrane</keyword>
<dbReference type="Pfam" id="PF08402">
    <property type="entry name" value="TOBE_2"/>
    <property type="match status" value="1"/>
</dbReference>
<keyword evidence="2" id="KW-1003">Cell membrane</keyword>
<comment type="caution">
    <text evidence="9">The sequence shown here is derived from an EMBL/GenBank/DDBJ whole genome shotgun (WGS) entry which is preliminary data.</text>
</comment>
<sequence length="354" mass="38423">MSPLPYLRLTGITKTYGGFTALKSVSLDVRRGEFLCFLGPSGCGKTTLLRVIAGLDPQTEGRVELDGRDVSRLPPSARDYGIVFQSYALFPNLSVHGNVAYGLKLKRDAERARVEELLAMVGLPGSGAKFPGQLSGGQQQRVALARALAPAPGLLLLDEPLSALDARVRLHLRRQIRDLHQRLGITTIMVTHDQEEALTMADRIVVMNNGVIDQVGTPDDIYRRPASRFVADFVGAMNMLPGVVAETGRVRLGGLDLECEADAVPGAAVTVCLRPEDVQVRAPAWVNRLDAVIETMEFLGPFHRARLAVEPLGEQRLTADLSANLVRDLDLGAGRRLPVSLPRERLRVFEAAGA</sequence>